<dbReference type="Proteomes" id="UP001162001">
    <property type="component" value="Segment"/>
</dbReference>
<feature type="transmembrane region" description="Helical" evidence="1">
    <location>
        <begin position="20"/>
        <end position="40"/>
    </location>
</feature>
<sequence length="75" mass="8544">MNKQESVEERKTLFGYEFSFSKLLKIAIFIVIVALLYMLVKNYLPQIGGYDELPLIGISSPSTLEISQMTAERLN</sequence>
<keyword evidence="3" id="KW-1185">Reference proteome</keyword>
<evidence type="ECO:0000313" key="2">
    <source>
        <dbReference type="EMBL" id="QKF94168.1"/>
    </source>
</evidence>
<gene>
    <name evidence="2" type="ORF">Fadolivirus_1_710</name>
</gene>
<reference evidence="2 3" key="1">
    <citation type="submission" date="2020-04" db="EMBL/GenBank/DDBJ databases">
        <title>Advantages and limits of metagenomic assembly and binning of a giant virus.</title>
        <authorList>
            <person name="Schulz F."/>
            <person name="Andreani J."/>
            <person name="Francis R."/>
            <person name="Boudjemaa H."/>
            <person name="Bou Khalil J.Y."/>
            <person name="Lee J."/>
            <person name="La Scola B."/>
            <person name="Woyke T."/>
        </authorList>
    </citation>
    <scope>NUCLEOTIDE SEQUENCE [LARGE SCALE GENOMIC DNA]</scope>
    <source>
        <strain evidence="2 3">FV1/VV64</strain>
    </source>
</reference>
<dbReference type="EMBL" id="MT418680">
    <property type="protein sequence ID" value="QKF94168.1"/>
    <property type="molecule type" value="Genomic_DNA"/>
</dbReference>
<name>A0A7D3UPS6_9VIRU</name>
<organism evidence="2 3">
    <name type="scientific">Fadolivirus FV1/VV64</name>
    <dbReference type="NCBI Taxonomy" id="3070911"/>
    <lineage>
        <taxon>Viruses</taxon>
        <taxon>Varidnaviria</taxon>
        <taxon>Bamfordvirae</taxon>
        <taxon>Nucleocytoviricota</taxon>
        <taxon>Megaviricetes</taxon>
        <taxon>Imitervirales</taxon>
        <taxon>Mimiviridae</taxon>
        <taxon>Klosneuvirinae</taxon>
        <taxon>Fadolivirus</taxon>
        <taxon>Fadolivirus algeromassiliense</taxon>
    </lineage>
</organism>
<accession>A0A7D3UPS6</accession>
<keyword evidence="1" id="KW-0812">Transmembrane</keyword>
<keyword evidence="1" id="KW-0472">Membrane</keyword>
<protein>
    <submittedName>
        <fullName evidence="2">Uncharacterized protein</fullName>
    </submittedName>
</protein>
<evidence type="ECO:0000313" key="3">
    <source>
        <dbReference type="Proteomes" id="UP001162001"/>
    </source>
</evidence>
<evidence type="ECO:0000256" key="1">
    <source>
        <dbReference type="SAM" id="Phobius"/>
    </source>
</evidence>
<keyword evidence="1" id="KW-1133">Transmembrane helix</keyword>
<proteinExistence type="predicted"/>